<dbReference type="EMBL" id="JAGRRH010000023">
    <property type="protein sequence ID" value="KAG7344084.1"/>
    <property type="molecule type" value="Genomic_DNA"/>
</dbReference>
<evidence type="ECO:0000313" key="2">
    <source>
        <dbReference type="EMBL" id="KAG7371048.1"/>
    </source>
</evidence>
<keyword evidence="3" id="KW-1185">Reference proteome</keyword>
<protein>
    <submittedName>
        <fullName evidence="2">Uncharacterized protein</fullName>
    </submittedName>
</protein>
<reference evidence="2" key="1">
    <citation type="journal article" date="2021" name="Sci. Rep.">
        <title>Diploid genomic architecture of Nitzschia inconspicua, an elite biomass production diatom.</title>
        <authorList>
            <person name="Oliver A."/>
            <person name="Podell S."/>
            <person name="Pinowska A."/>
            <person name="Traller J.C."/>
            <person name="Smith S.R."/>
            <person name="McClure R."/>
            <person name="Beliaev A."/>
            <person name="Bohutskyi P."/>
            <person name="Hill E.A."/>
            <person name="Rabines A."/>
            <person name="Zheng H."/>
            <person name="Allen L.Z."/>
            <person name="Kuo A."/>
            <person name="Grigoriev I.V."/>
            <person name="Allen A.E."/>
            <person name="Hazlebeck D."/>
            <person name="Allen E.E."/>
        </authorList>
    </citation>
    <scope>NUCLEOTIDE SEQUENCE</scope>
    <source>
        <strain evidence="2">Hildebrandi</strain>
    </source>
</reference>
<gene>
    <name evidence="2" type="ORF">IV203_019618</name>
    <name evidence="1" type="ORF">IV203_022092</name>
</gene>
<dbReference type="OrthoDB" id="45281at2759"/>
<proteinExistence type="predicted"/>
<name>A0A9K3LYT8_9STRA</name>
<reference evidence="2" key="2">
    <citation type="submission" date="2021-04" db="EMBL/GenBank/DDBJ databases">
        <authorList>
            <person name="Podell S."/>
        </authorList>
    </citation>
    <scope>NUCLEOTIDE SEQUENCE</scope>
    <source>
        <strain evidence="2">Hildebrandi</strain>
    </source>
</reference>
<dbReference type="Proteomes" id="UP000693970">
    <property type="component" value="Unassembled WGS sequence"/>
</dbReference>
<accession>A0A9K3LYT8</accession>
<evidence type="ECO:0000313" key="1">
    <source>
        <dbReference type="EMBL" id="KAG7344084.1"/>
    </source>
</evidence>
<comment type="caution">
    <text evidence="2">The sequence shown here is derived from an EMBL/GenBank/DDBJ whole genome shotgun (WGS) entry which is preliminary data.</text>
</comment>
<evidence type="ECO:0000313" key="3">
    <source>
        <dbReference type="Proteomes" id="UP000693970"/>
    </source>
</evidence>
<organism evidence="2 3">
    <name type="scientific">Nitzschia inconspicua</name>
    <dbReference type="NCBI Taxonomy" id="303405"/>
    <lineage>
        <taxon>Eukaryota</taxon>
        <taxon>Sar</taxon>
        <taxon>Stramenopiles</taxon>
        <taxon>Ochrophyta</taxon>
        <taxon>Bacillariophyta</taxon>
        <taxon>Bacillariophyceae</taxon>
        <taxon>Bacillariophycidae</taxon>
        <taxon>Bacillariales</taxon>
        <taxon>Bacillariaceae</taxon>
        <taxon>Nitzschia</taxon>
    </lineage>
</organism>
<sequence length="95" mass="10778">MEDGGRRKKSGKKTKKSGVRTKFLIESLRRDYYALRDENDRLREIVQTRLPKRAADAILADCFDLTSPAVNVASIDDLTNKVPGMSIAEEDDEYD</sequence>
<dbReference type="AlphaFoldDB" id="A0A9K3LYT8"/>
<dbReference type="EMBL" id="JAGRRH010000004">
    <property type="protein sequence ID" value="KAG7371048.1"/>
    <property type="molecule type" value="Genomic_DNA"/>
</dbReference>